<comment type="caution">
    <text evidence="1">The sequence shown here is derived from an EMBL/GenBank/DDBJ whole genome shotgun (WGS) entry which is preliminary data.</text>
</comment>
<keyword evidence="2" id="KW-1185">Reference proteome</keyword>
<dbReference type="RefSeq" id="WP_386340559.1">
    <property type="nucleotide sequence ID" value="NZ_JBHSFG010000018.1"/>
</dbReference>
<name>A0ABV8YI08_9ACTN</name>
<organism evidence="1 2">
    <name type="scientific">Streptomyces xiangluensis</name>
    <dbReference type="NCBI Taxonomy" id="2665720"/>
    <lineage>
        <taxon>Bacteria</taxon>
        <taxon>Bacillati</taxon>
        <taxon>Actinomycetota</taxon>
        <taxon>Actinomycetes</taxon>
        <taxon>Kitasatosporales</taxon>
        <taxon>Streptomycetaceae</taxon>
        <taxon>Streptomyces</taxon>
    </lineage>
</organism>
<proteinExistence type="predicted"/>
<evidence type="ECO:0000313" key="1">
    <source>
        <dbReference type="EMBL" id="MFC4464937.1"/>
    </source>
</evidence>
<dbReference type="EMBL" id="JBHSFG010000018">
    <property type="protein sequence ID" value="MFC4464937.1"/>
    <property type="molecule type" value="Genomic_DNA"/>
</dbReference>
<evidence type="ECO:0000313" key="2">
    <source>
        <dbReference type="Proteomes" id="UP001596012"/>
    </source>
</evidence>
<accession>A0ABV8YI08</accession>
<dbReference type="Proteomes" id="UP001596012">
    <property type="component" value="Unassembled WGS sequence"/>
</dbReference>
<reference evidence="2" key="1">
    <citation type="journal article" date="2019" name="Int. J. Syst. Evol. Microbiol.">
        <title>The Global Catalogue of Microorganisms (GCM) 10K type strain sequencing project: providing services to taxonomists for standard genome sequencing and annotation.</title>
        <authorList>
            <consortium name="The Broad Institute Genomics Platform"/>
            <consortium name="The Broad Institute Genome Sequencing Center for Infectious Disease"/>
            <person name="Wu L."/>
            <person name="Ma J."/>
        </authorList>
    </citation>
    <scope>NUCLEOTIDE SEQUENCE [LARGE SCALE GENOMIC DNA]</scope>
    <source>
        <strain evidence="2">DT43</strain>
    </source>
</reference>
<protein>
    <submittedName>
        <fullName evidence="1">Uncharacterized protein</fullName>
    </submittedName>
</protein>
<sequence>MHQPVQPDELNRPPVPTPGCATCTELAITRDDARARGNRRAETDADVLLRRHQHSDHACRTTR</sequence>
<gene>
    <name evidence="1" type="ORF">ACFPH6_10350</name>
</gene>